<keyword evidence="1" id="KW-0344">Guanine-nucleotide releasing factor</keyword>
<dbReference type="PRINTS" id="PR00633">
    <property type="entry name" value="RCCNDNSATION"/>
</dbReference>
<keyword evidence="7" id="KW-1185">Reference proteome</keyword>
<feature type="region of interest" description="Disordered" evidence="4">
    <location>
        <begin position="122"/>
        <end position="162"/>
    </location>
</feature>
<evidence type="ECO:0000313" key="7">
    <source>
        <dbReference type="Proteomes" id="UP001583193"/>
    </source>
</evidence>
<feature type="repeat" description="RCC1" evidence="3">
    <location>
        <begin position="48"/>
        <end position="103"/>
    </location>
</feature>
<dbReference type="SUPFAM" id="SSF50985">
    <property type="entry name" value="RCC1/BLIP-II"/>
    <property type="match status" value="1"/>
</dbReference>
<dbReference type="InterPro" id="IPR000408">
    <property type="entry name" value="Reg_chr_condens"/>
</dbReference>
<dbReference type="EMBL" id="JAVDPF010000005">
    <property type="protein sequence ID" value="KAL1883487.1"/>
    <property type="molecule type" value="Genomic_DNA"/>
</dbReference>
<feature type="region of interest" description="Disordered" evidence="4">
    <location>
        <begin position="483"/>
        <end position="502"/>
    </location>
</feature>
<dbReference type="Pfam" id="PF25390">
    <property type="entry name" value="WD40_RLD"/>
    <property type="match status" value="1"/>
</dbReference>
<dbReference type="Gene3D" id="2.130.10.30">
    <property type="entry name" value="Regulator of chromosome condensation 1/beta-lactamase-inhibitor protein II"/>
    <property type="match status" value="1"/>
</dbReference>
<dbReference type="PANTHER" id="PTHR45982:SF1">
    <property type="entry name" value="REGULATOR OF CHROMOSOME CONDENSATION"/>
    <property type="match status" value="1"/>
</dbReference>
<organism evidence="6 7">
    <name type="scientific">Paecilomyces lecythidis</name>
    <dbReference type="NCBI Taxonomy" id="3004212"/>
    <lineage>
        <taxon>Eukaryota</taxon>
        <taxon>Fungi</taxon>
        <taxon>Dikarya</taxon>
        <taxon>Ascomycota</taxon>
        <taxon>Pezizomycotina</taxon>
        <taxon>Eurotiomycetes</taxon>
        <taxon>Eurotiomycetidae</taxon>
        <taxon>Eurotiales</taxon>
        <taxon>Thermoascaceae</taxon>
        <taxon>Paecilomyces</taxon>
    </lineage>
</organism>
<gene>
    <name evidence="6" type="ORF">Plec18167_002491</name>
</gene>
<dbReference type="PANTHER" id="PTHR45982">
    <property type="entry name" value="REGULATOR OF CHROMOSOME CONDENSATION"/>
    <property type="match status" value="1"/>
</dbReference>
<feature type="repeat" description="RCC1" evidence="3">
    <location>
        <begin position="242"/>
        <end position="310"/>
    </location>
</feature>
<feature type="compositionally biased region" description="Basic residues" evidence="4">
    <location>
        <begin position="21"/>
        <end position="31"/>
    </location>
</feature>
<feature type="region of interest" description="Disordered" evidence="4">
    <location>
        <begin position="1"/>
        <end position="37"/>
    </location>
</feature>
<comment type="caution">
    <text evidence="6">The sequence shown here is derived from an EMBL/GenBank/DDBJ whole genome shotgun (WGS) entry which is preliminary data.</text>
</comment>
<reference evidence="6 7" key="1">
    <citation type="journal article" date="2024" name="IMA Fungus">
        <title>IMA Genome - F19 : A genome assembly and annotation guide to empower mycologists, including annotated draft genome sequences of Ceratocystis pirilliformis, Diaporthe australafricana, Fusarium ophioides, Paecilomyces lecythidis, and Sporothrix stenoceras.</title>
        <authorList>
            <person name="Aylward J."/>
            <person name="Wilson A.M."/>
            <person name="Visagie C.M."/>
            <person name="Spraker J."/>
            <person name="Barnes I."/>
            <person name="Buitendag C."/>
            <person name="Ceriani C."/>
            <person name="Del Mar Angel L."/>
            <person name="du Plessis D."/>
            <person name="Fuchs T."/>
            <person name="Gasser K."/>
            <person name="Kramer D."/>
            <person name="Li W."/>
            <person name="Munsamy K."/>
            <person name="Piso A."/>
            <person name="Price J.L."/>
            <person name="Sonnekus B."/>
            <person name="Thomas C."/>
            <person name="van der Nest A."/>
            <person name="van Dijk A."/>
            <person name="van Heerden A."/>
            <person name="van Vuuren N."/>
            <person name="Yilmaz N."/>
            <person name="Duong T.A."/>
            <person name="van der Merwe N.A."/>
            <person name="Wingfield M.J."/>
            <person name="Wingfield B.D."/>
        </authorList>
    </citation>
    <scope>NUCLEOTIDE SEQUENCE [LARGE SCALE GENOMIC DNA]</scope>
    <source>
        <strain evidence="6 7">CMW 18167</strain>
    </source>
</reference>
<dbReference type="InterPro" id="IPR058923">
    <property type="entry name" value="RCC1-like_dom"/>
</dbReference>
<feature type="repeat" description="RCC1" evidence="3">
    <location>
        <begin position="184"/>
        <end position="241"/>
    </location>
</feature>
<dbReference type="PROSITE" id="PS00625">
    <property type="entry name" value="RCC1_1"/>
    <property type="match status" value="1"/>
</dbReference>
<dbReference type="Proteomes" id="UP001583193">
    <property type="component" value="Unassembled WGS sequence"/>
</dbReference>
<evidence type="ECO:0000256" key="4">
    <source>
        <dbReference type="SAM" id="MobiDB-lite"/>
    </source>
</evidence>
<protein>
    <recommendedName>
        <fullName evidence="5">RCC1-like domain-containing protein</fullName>
    </recommendedName>
</protein>
<feature type="repeat" description="RCC1" evidence="3">
    <location>
        <begin position="311"/>
        <end position="367"/>
    </location>
</feature>
<evidence type="ECO:0000256" key="3">
    <source>
        <dbReference type="PROSITE-ProRule" id="PRU00235"/>
    </source>
</evidence>
<name>A0ABR3Y5C2_9EURO</name>
<evidence type="ECO:0000259" key="5">
    <source>
        <dbReference type="Pfam" id="PF25390"/>
    </source>
</evidence>
<sequence>MPPKASKSQKRRAQSPEPPPKRVKSMVRRPRSQATGPIIENKAPTTRLDVYVFGEGSSGELGLGPKNSVDVKRPRLNHLLDAEKVGVVQLAAGGMHAAALTFDGKVLTWGVNDNYALGRDTSWEGGLKDMDAAEDDSGSDTSDIELNPHESTPTAIPEKSFPPGTKIVSVTAGNSATFALTQEGQVYGWGTFVNKEGKAMFRFDESGKVVEKQKTPVLIPGLEKIVQISAGSDFCLALDVDGTVHSWGLSEQDQLGRRLVVGRHQGADDVDFDILHNRVGLTPGLVALPKRKKIASIHAASNHAFAIDSDGNAWAWGLNNFGQTGVKTGAGTGGNTIFIPQKLQALAHQKMKVLDGGSHHSIGVSQEGECLVWGRMDGAQMGVDIESLPVDDSTKVLSERGRPRVLLEPTVLPIPDCVYAAAGSDQNIAITSQGKAYSWGFNTNYQCGQGADLDDVTVPTLIDNTAVRDKKLTWAGSGGQYSILAGPRQPKDGPQTNGVGQS</sequence>
<proteinExistence type="predicted"/>
<feature type="repeat" description="RCC1" evidence="3">
    <location>
        <begin position="104"/>
        <end position="183"/>
    </location>
</feature>
<dbReference type="PROSITE" id="PS00626">
    <property type="entry name" value="RCC1_2"/>
    <property type="match status" value="1"/>
</dbReference>
<dbReference type="PROSITE" id="PS50012">
    <property type="entry name" value="RCC1_3"/>
    <property type="match status" value="6"/>
</dbReference>
<evidence type="ECO:0000256" key="2">
    <source>
        <dbReference type="ARBA" id="ARBA00022737"/>
    </source>
</evidence>
<accession>A0ABR3Y5C2</accession>
<evidence type="ECO:0000313" key="6">
    <source>
        <dbReference type="EMBL" id="KAL1883487.1"/>
    </source>
</evidence>
<feature type="repeat" description="RCC1" evidence="3">
    <location>
        <begin position="434"/>
        <end position="488"/>
    </location>
</feature>
<dbReference type="InterPro" id="IPR009091">
    <property type="entry name" value="RCC1/BLIP-II"/>
</dbReference>
<dbReference type="InterPro" id="IPR051553">
    <property type="entry name" value="Ran_GTPase-activating"/>
</dbReference>
<evidence type="ECO:0000256" key="1">
    <source>
        <dbReference type="ARBA" id="ARBA00022658"/>
    </source>
</evidence>
<feature type="domain" description="RCC1-like" evidence="5">
    <location>
        <begin position="49"/>
        <end position="483"/>
    </location>
</feature>
<keyword evidence="2" id="KW-0677">Repeat</keyword>